<keyword evidence="2" id="KW-1185">Reference proteome</keyword>
<organism evidence="1 2">
    <name type="scientific">Araneus ventricosus</name>
    <name type="common">Orbweaver spider</name>
    <name type="synonym">Epeira ventricosa</name>
    <dbReference type="NCBI Taxonomy" id="182803"/>
    <lineage>
        <taxon>Eukaryota</taxon>
        <taxon>Metazoa</taxon>
        <taxon>Ecdysozoa</taxon>
        <taxon>Arthropoda</taxon>
        <taxon>Chelicerata</taxon>
        <taxon>Arachnida</taxon>
        <taxon>Araneae</taxon>
        <taxon>Araneomorphae</taxon>
        <taxon>Entelegynae</taxon>
        <taxon>Araneoidea</taxon>
        <taxon>Araneidae</taxon>
        <taxon>Araneus</taxon>
    </lineage>
</organism>
<comment type="caution">
    <text evidence="1">The sequence shown here is derived from an EMBL/GenBank/DDBJ whole genome shotgun (WGS) entry which is preliminary data.</text>
</comment>
<dbReference type="EMBL" id="BGPR01027256">
    <property type="protein sequence ID" value="GBN97626.1"/>
    <property type="molecule type" value="Genomic_DNA"/>
</dbReference>
<sequence>MRSSCRSVCFLLLMDSKLPPRVGRAWRPIRWVVHFGPWCINRPVFQSLEKAISGSLGEIQSIRKLRSGDLLVEVKSRKQSQQILKLKTLGTIPVSLTAHTSLNTCKGVITCGELLNKTVEKITEELNSGGVIHVRRISIRRDGQLLPTKHLILTFHKPKLPESIRAGYIKLAVRPYIPNPLRCFQCQRFGHAKCACRGTITCARCAEIGHDSQQCTA</sequence>
<dbReference type="OrthoDB" id="6434843at2759"/>
<evidence type="ECO:0000313" key="1">
    <source>
        <dbReference type="EMBL" id="GBN97626.1"/>
    </source>
</evidence>
<dbReference type="Proteomes" id="UP000499080">
    <property type="component" value="Unassembled WGS sequence"/>
</dbReference>
<protein>
    <recommendedName>
        <fullName evidence="3">CCHC-type domain-containing protein</fullName>
    </recommendedName>
</protein>
<proteinExistence type="predicted"/>
<dbReference type="GO" id="GO:0003676">
    <property type="term" value="F:nucleic acid binding"/>
    <property type="evidence" value="ECO:0007669"/>
    <property type="project" value="InterPro"/>
</dbReference>
<dbReference type="InterPro" id="IPR036875">
    <property type="entry name" value="Znf_CCHC_sf"/>
</dbReference>
<accession>A0A4Y2TDW2</accession>
<evidence type="ECO:0008006" key="3">
    <source>
        <dbReference type="Google" id="ProtNLM"/>
    </source>
</evidence>
<dbReference type="SUPFAM" id="SSF57756">
    <property type="entry name" value="Retrovirus zinc finger-like domains"/>
    <property type="match status" value="1"/>
</dbReference>
<dbReference type="GO" id="GO:0008270">
    <property type="term" value="F:zinc ion binding"/>
    <property type="evidence" value="ECO:0007669"/>
    <property type="project" value="InterPro"/>
</dbReference>
<dbReference type="AlphaFoldDB" id="A0A4Y2TDW2"/>
<evidence type="ECO:0000313" key="2">
    <source>
        <dbReference type="Proteomes" id="UP000499080"/>
    </source>
</evidence>
<gene>
    <name evidence="1" type="ORF">AVEN_98288_1</name>
</gene>
<name>A0A4Y2TDW2_ARAVE</name>
<dbReference type="Gene3D" id="4.10.60.10">
    <property type="entry name" value="Zinc finger, CCHC-type"/>
    <property type="match status" value="1"/>
</dbReference>
<reference evidence="1 2" key="1">
    <citation type="journal article" date="2019" name="Sci. Rep.">
        <title>Orb-weaving spider Araneus ventricosus genome elucidates the spidroin gene catalogue.</title>
        <authorList>
            <person name="Kono N."/>
            <person name="Nakamura H."/>
            <person name="Ohtoshi R."/>
            <person name="Moran D.A.P."/>
            <person name="Shinohara A."/>
            <person name="Yoshida Y."/>
            <person name="Fujiwara M."/>
            <person name="Mori M."/>
            <person name="Tomita M."/>
            <person name="Arakawa K."/>
        </authorList>
    </citation>
    <scope>NUCLEOTIDE SEQUENCE [LARGE SCALE GENOMIC DNA]</scope>
</reference>